<dbReference type="EMBL" id="JBHTOP010000022">
    <property type="protein sequence ID" value="MFD1671778.1"/>
    <property type="molecule type" value="Genomic_DNA"/>
</dbReference>
<protein>
    <submittedName>
        <fullName evidence="2">Electron transfer flavoprotein subunit beta/FixA family protein</fullName>
    </submittedName>
</protein>
<dbReference type="InterPro" id="IPR014730">
    <property type="entry name" value="ETF_a/b_N"/>
</dbReference>
<dbReference type="PANTHER" id="PTHR21294">
    <property type="entry name" value="ELECTRON TRANSFER FLAVOPROTEIN BETA-SUBUNIT"/>
    <property type="match status" value="1"/>
</dbReference>
<dbReference type="SUPFAM" id="SSF52402">
    <property type="entry name" value="Adenine nucleotide alpha hydrolases-like"/>
    <property type="match status" value="1"/>
</dbReference>
<evidence type="ECO:0000313" key="3">
    <source>
        <dbReference type="Proteomes" id="UP001597267"/>
    </source>
</evidence>
<gene>
    <name evidence="2" type="ORF">ACFQ5M_06720</name>
</gene>
<dbReference type="Proteomes" id="UP001597267">
    <property type="component" value="Unassembled WGS sequence"/>
</dbReference>
<dbReference type="SMART" id="SM00893">
    <property type="entry name" value="ETF"/>
    <property type="match status" value="1"/>
</dbReference>
<dbReference type="InterPro" id="IPR014729">
    <property type="entry name" value="Rossmann-like_a/b/a_fold"/>
</dbReference>
<evidence type="ECO:0000259" key="1">
    <source>
        <dbReference type="SMART" id="SM00893"/>
    </source>
</evidence>
<accession>A0ABW4J7Y5</accession>
<comment type="caution">
    <text evidence="2">The sequence shown here is derived from an EMBL/GenBank/DDBJ whole genome shotgun (WGS) entry which is preliminary data.</text>
</comment>
<dbReference type="Pfam" id="PF01012">
    <property type="entry name" value="ETF"/>
    <property type="match status" value="1"/>
</dbReference>
<dbReference type="Gene3D" id="3.40.50.620">
    <property type="entry name" value="HUPs"/>
    <property type="match status" value="1"/>
</dbReference>
<keyword evidence="3" id="KW-1185">Reference proteome</keyword>
<sequence>MNIVVYVKAMVDPDKASDDLTLVSEPAKNGTAVILNPYDKNAIEVALQLKEKYTGEVTAVSFGGDIETEKVLREALSLGCDHAFKVNDEGYESLDAFSPMLGSVLGKVPVADVSYFITGREAADDNQSIIGASIAAAVDADFVDNVDEIEFLENHSLKLVSRWDQSELSGIYEKTPLVISVTDTINTPRLPSFKAKMQAKKAKLDEVKVSDLTDLDLTQLNNLREKVDSTGVFEPEVINKENIIYDLEQDEQAVDKLMDNLKEKGIL</sequence>
<organism evidence="2 3">
    <name type="scientific">Agrilactobacillus yilanensis</name>
    <dbReference type="NCBI Taxonomy" id="2485997"/>
    <lineage>
        <taxon>Bacteria</taxon>
        <taxon>Bacillati</taxon>
        <taxon>Bacillota</taxon>
        <taxon>Bacilli</taxon>
        <taxon>Lactobacillales</taxon>
        <taxon>Lactobacillaceae</taxon>
        <taxon>Agrilactobacillus</taxon>
    </lineage>
</organism>
<dbReference type="RefSeq" id="WP_125713833.1">
    <property type="nucleotide sequence ID" value="NZ_JBHTOP010000022.1"/>
</dbReference>
<proteinExistence type="predicted"/>
<dbReference type="PIRSF" id="PIRSF000090">
    <property type="entry name" value="Beta-ETF"/>
    <property type="match status" value="1"/>
</dbReference>
<feature type="domain" description="Electron transfer flavoprotein alpha/beta-subunit N-terminal" evidence="1">
    <location>
        <begin position="23"/>
        <end position="219"/>
    </location>
</feature>
<name>A0ABW4J7Y5_9LACO</name>
<reference evidence="3" key="1">
    <citation type="journal article" date="2019" name="Int. J. Syst. Evol. Microbiol.">
        <title>The Global Catalogue of Microorganisms (GCM) 10K type strain sequencing project: providing services to taxonomists for standard genome sequencing and annotation.</title>
        <authorList>
            <consortium name="The Broad Institute Genomics Platform"/>
            <consortium name="The Broad Institute Genome Sequencing Center for Infectious Disease"/>
            <person name="Wu L."/>
            <person name="Ma J."/>
        </authorList>
    </citation>
    <scope>NUCLEOTIDE SEQUENCE [LARGE SCALE GENOMIC DNA]</scope>
    <source>
        <strain evidence="3">CCM 8896</strain>
    </source>
</reference>
<dbReference type="InterPro" id="IPR012255">
    <property type="entry name" value="ETF_b"/>
</dbReference>
<evidence type="ECO:0000313" key="2">
    <source>
        <dbReference type="EMBL" id="MFD1671778.1"/>
    </source>
</evidence>